<dbReference type="InterPro" id="IPR041426">
    <property type="entry name" value="Mos1_HTH"/>
</dbReference>
<dbReference type="Gene3D" id="1.10.10.1450">
    <property type="match status" value="1"/>
</dbReference>
<sequence>MEKNKGVIQELLKYKYELGYNAKEATRNINRAKKVDYATAKRWYSKFRSGKLDVADKKRSGRSREVDRVAVVNAVEAHPSMTLRMLADDFDCHHSEIAKILHEAEFFKSKTREWYRRRIYQLEDQWQKVIENNGEYFDY</sequence>
<dbReference type="Pfam" id="PF17906">
    <property type="entry name" value="HTH_48"/>
    <property type="match status" value="1"/>
</dbReference>
<dbReference type="GO" id="GO:0035861">
    <property type="term" value="C:site of double-strand break"/>
    <property type="evidence" value="ECO:0007669"/>
    <property type="project" value="TreeGrafter"/>
</dbReference>
<dbReference type="AlphaFoldDB" id="A0A914EJP4"/>
<dbReference type="GO" id="GO:0044547">
    <property type="term" value="F:DNA topoisomerase binding"/>
    <property type="evidence" value="ECO:0007669"/>
    <property type="project" value="TreeGrafter"/>
</dbReference>
<dbReference type="Proteomes" id="UP000887540">
    <property type="component" value="Unplaced"/>
</dbReference>
<dbReference type="GO" id="GO:0003697">
    <property type="term" value="F:single-stranded DNA binding"/>
    <property type="evidence" value="ECO:0007669"/>
    <property type="project" value="TreeGrafter"/>
</dbReference>
<dbReference type="GO" id="GO:0000729">
    <property type="term" value="P:DNA double-strand break processing"/>
    <property type="evidence" value="ECO:0007669"/>
    <property type="project" value="TreeGrafter"/>
</dbReference>
<evidence type="ECO:0000259" key="1">
    <source>
        <dbReference type="Pfam" id="PF17906"/>
    </source>
</evidence>
<protein>
    <submittedName>
        <fullName evidence="3">Mos1 transposase HTH domain-containing protein</fullName>
    </submittedName>
</protein>
<proteinExistence type="predicted"/>
<feature type="domain" description="Mos1 transposase HTH" evidence="1">
    <location>
        <begin position="12"/>
        <end position="51"/>
    </location>
</feature>
<dbReference type="GO" id="GO:0042800">
    <property type="term" value="F:histone H3K4 methyltransferase activity"/>
    <property type="evidence" value="ECO:0007669"/>
    <property type="project" value="TreeGrafter"/>
</dbReference>
<dbReference type="GO" id="GO:0003690">
    <property type="term" value="F:double-stranded DNA binding"/>
    <property type="evidence" value="ECO:0007669"/>
    <property type="project" value="TreeGrafter"/>
</dbReference>
<dbReference type="PANTHER" id="PTHR46060">
    <property type="entry name" value="MARINER MOS1 TRANSPOSASE-LIKE PROTEIN"/>
    <property type="match status" value="1"/>
</dbReference>
<evidence type="ECO:0000313" key="3">
    <source>
        <dbReference type="WBParaSite" id="ACRNAN_scaffold8622.g28381.t1"/>
    </source>
</evidence>
<dbReference type="GO" id="GO:0005634">
    <property type="term" value="C:nucleus"/>
    <property type="evidence" value="ECO:0007669"/>
    <property type="project" value="TreeGrafter"/>
</dbReference>
<dbReference type="GO" id="GO:0031297">
    <property type="term" value="P:replication fork processing"/>
    <property type="evidence" value="ECO:0007669"/>
    <property type="project" value="TreeGrafter"/>
</dbReference>
<evidence type="ECO:0000313" key="2">
    <source>
        <dbReference type="Proteomes" id="UP000887540"/>
    </source>
</evidence>
<dbReference type="GO" id="GO:0044774">
    <property type="term" value="P:mitotic DNA integrity checkpoint signaling"/>
    <property type="evidence" value="ECO:0007669"/>
    <property type="project" value="TreeGrafter"/>
</dbReference>
<organism evidence="2 3">
    <name type="scientific">Acrobeloides nanus</name>
    <dbReference type="NCBI Taxonomy" id="290746"/>
    <lineage>
        <taxon>Eukaryota</taxon>
        <taxon>Metazoa</taxon>
        <taxon>Ecdysozoa</taxon>
        <taxon>Nematoda</taxon>
        <taxon>Chromadorea</taxon>
        <taxon>Rhabditida</taxon>
        <taxon>Tylenchina</taxon>
        <taxon>Cephalobomorpha</taxon>
        <taxon>Cephaloboidea</taxon>
        <taxon>Cephalobidae</taxon>
        <taxon>Acrobeloides</taxon>
    </lineage>
</organism>
<dbReference type="InterPro" id="IPR052709">
    <property type="entry name" value="Transposase-MT_Hybrid"/>
</dbReference>
<dbReference type="WBParaSite" id="ACRNAN_scaffold8622.g28381.t1">
    <property type="protein sequence ID" value="ACRNAN_scaffold8622.g28381.t1"/>
    <property type="gene ID" value="ACRNAN_scaffold8622.g28381"/>
</dbReference>
<accession>A0A914EJP4</accession>
<dbReference type="GO" id="GO:0046975">
    <property type="term" value="F:histone H3K36 methyltransferase activity"/>
    <property type="evidence" value="ECO:0007669"/>
    <property type="project" value="TreeGrafter"/>
</dbReference>
<reference evidence="3" key="1">
    <citation type="submission" date="2022-11" db="UniProtKB">
        <authorList>
            <consortium name="WormBaseParasite"/>
        </authorList>
    </citation>
    <scope>IDENTIFICATION</scope>
</reference>
<dbReference type="GO" id="GO:0006303">
    <property type="term" value="P:double-strand break repair via nonhomologous end joining"/>
    <property type="evidence" value="ECO:0007669"/>
    <property type="project" value="TreeGrafter"/>
</dbReference>
<keyword evidence="2" id="KW-1185">Reference proteome</keyword>
<dbReference type="GO" id="GO:0000014">
    <property type="term" value="F:single-stranded DNA endodeoxyribonuclease activity"/>
    <property type="evidence" value="ECO:0007669"/>
    <property type="project" value="TreeGrafter"/>
</dbReference>
<dbReference type="GO" id="GO:0015074">
    <property type="term" value="P:DNA integration"/>
    <property type="evidence" value="ECO:0007669"/>
    <property type="project" value="TreeGrafter"/>
</dbReference>
<dbReference type="PANTHER" id="PTHR46060:SF2">
    <property type="entry name" value="HISTONE-LYSINE N-METHYLTRANSFERASE SETMAR"/>
    <property type="match status" value="1"/>
</dbReference>
<name>A0A914EJP4_9BILA</name>
<dbReference type="GO" id="GO:0000793">
    <property type="term" value="C:condensed chromosome"/>
    <property type="evidence" value="ECO:0007669"/>
    <property type="project" value="TreeGrafter"/>
</dbReference>